<dbReference type="InterPro" id="IPR011059">
    <property type="entry name" value="Metal-dep_hydrolase_composite"/>
</dbReference>
<dbReference type="InterPro" id="IPR051781">
    <property type="entry name" value="Metallo-dep_Hydrolase"/>
</dbReference>
<dbReference type="PANTHER" id="PTHR43135:SF3">
    <property type="entry name" value="ALPHA-D-RIBOSE 1-METHYLPHOSPHONATE 5-TRIPHOSPHATE DIPHOSPHATASE"/>
    <property type="match status" value="1"/>
</dbReference>
<dbReference type="GO" id="GO:0016810">
    <property type="term" value="F:hydrolase activity, acting on carbon-nitrogen (but not peptide) bonds"/>
    <property type="evidence" value="ECO:0007669"/>
    <property type="project" value="InterPro"/>
</dbReference>
<gene>
    <name evidence="2" type="ORF">EPICR_200007</name>
</gene>
<dbReference type="InterPro" id="IPR032466">
    <property type="entry name" value="Metal_Hydrolase"/>
</dbReference>
<dbReference type="SUPFAM" id="SSF51338">
    <property type="entry name" value="Composite domain of metallo-dependent hydrolases"/>
    <property type="match status" value="1"/>
</dbReference>
<feature type="domain" description="Amidohydrolase-related" evidence="1">
    <location>
        <begin position="56"/>
        <end position="369"/>
    </location>
</feature>
<accession>A0A484HFI3</accession>
<evidence type="ECO:0000259" key="1">
    <source>
        <dbReference type="Pfam" id="PF01979"/>
    </source>
</evidence>
<dbReference type="InterPro" id="IPR006680">
    <property type="entry name" value="Amidohydro-rel"/>
</dbReference>
<evidence type="ECO:0000313" key="2">
    <source>
        <dbReference type="EMBL" id="VEN73958.1"/>
    </source>
</evidence>
<sequence>MIRNASLYAGFLLDGSGEPFVKNAHIRVRNGFIEKVEPDRQDILEKPGVWDLSGRTVLPLLADCHAHLFMSGTTDLNARKRQAAADFSETRRIILDNLEKHRLRGIGSVRDAGDRDARTLRFKNSLKGPEKIPVRIHAAGAGWRSRGRYGTLIARSPATGQTLARAVSDRQEGSDHVKIINSGLNSLTEFAKETRPQFDLGEMTAAVEAARRLNLGVMAHANGKIPTQICVDAGCRSIEHGFFMGRETLRKMADKGVAWVPTAFAIKAHCLHLEKTGGNADVARRTLDHQLSRIRLARQAGVTVALGTDAGSPGADHGDAVLWEFQTLMEGGLTLEEATRAASLNGARLMGLENEGAVAPGMRARMMAVPGDPSMLPESLKRLRLL</sequence>
<organism evidence="2">
    <name type="scientific">uncultured Desulfobacteraceae bacterium</name>
    <dbReference type="NCBI Taxonomy" id="218296"/>
    <lineage>
        <taxon>Bacteria</taxon>
        <taxon>Pseudomonadati</taxon>
        <taxon>Thermodesulfobacteriota</taxon>
        <taxon>Desulfobacteria</taxon>
        <taxon>Desulfobacterales</taxon>
        <taxon>Desulfobacteraceae</taxon>
        <taxon>environmental samples</taxon>
    </lineage>
</organism>
<protein>
    <recommendedName>
        <fullName evidence="1">Amidohydrolase-related domain-containing protein</fullName>
    </recommendedName>
</protein>
<name>A0A484HFI3_9BACT</name>
<proteinExistence type="predicted"/>
<dbReference type="Gene3D" id="3.20.20.140">
    <property type="entry name" value="Metal-dependent hydrolases"/>
    <property type="match status" value="1"/>
</dbReference>
<dbReference type="AlphaFoldDB" id="A0A484HFI3"/>
<reference evidence="2" key="1">
    <citation type="submission" date="2019-01" db="EMBL/GenBank/DDBJ databases">
        <authorList>
            <consortium name="Genoscope - CEA"/>
            <person name="William W."/>
        </authorList>
    </citation>
    <scope>NUCLEOTIDE SEQUENCE</scope>
    <source>
        <strain evidence="2">CR-1</strain>
    </source>
</reference>
<dbReference type="Gene3D" id="2.30.40.10">
    <property type="entry name" value="Urease, subunit C, domain 1"/>
    <property type="match status" value="1"/>
</dbReference>
<dbReference type="SUPFAM" id="SSF51556">
    <property type="entry name" value="Metallo-dependent hydrolases"/>
    <property type="match status" value="1"/>
</dbReference>
<dbReference type="EMBL" id="CAACVI010000013">
    <property type="protein sequence ID" value="VEN73958.1"/>
    <property type="molecule type" value="Genomic_DNA"/>
</dbReference>
<dbReference type="PANTHER" id="PTHR43135">
    <property type="entry name" value="ALPHA-D-RIBOSE 1-METHYLPHOSPHONATE 5-TRIPHOSPHATE DIPHOSPHATASE"/>
    <property type="match status" value="1"/>
</dbReference>
<dbReference type="Pfam" id="PF01979">
    <property type="entry name" value="Amidohydro_1"/>
    <property type="match status" value="1"/>
</dbReference>